<dbReference type="InterPro" id="IPR002035">
    <property type="entry name" value="VWF_A"/>
</dbReference>
<dbReference type="Pfam" id="PF00092">
    <property type="entry name" value="VWA"/>
    <property type="match status" value="1"/>
</dbReference>
<dbReference type="EMBL" id="AAMD01000346">
    <property type="protein sequence ID" value="EAU61740.1"/>
    <property type="molecule type" value="Genomic_DNA"/>
</dbReference>
<dbReference type="Gene3D" id="3.40.50.410">
    <property type="entry name" value="von Willebrand factor, type A domain"/>
    <property type="match status" value="1"/>
</dbReference>
<evidence type="ECO:0000259" key="1">
    <source>
        <dbReference type="PROSITE" id="PS50234"/>
    </source>
</evidence>
<proteinExistence type="predicted"/>
<sequence length="424" mass="45319">MVTLSSQGSTMKQKAWAMERDGEQGKEVLLLVTLEAEENTPRAPVAVNLLIDRSASMRGAPLVAAVDAAQSLVAQAGPRDYIGLLAFDGVPEQLLPVRAMEPDAKTELSERLSSLETGSGTALHEAVELGSSSLHRVLIPGARRKLLLLTDGEPSVGPAALADFKTLGAKVAESGVTLHALGLGRHYIPEMLEALSSPSGTGFAHADDAEALPTTVAGMVTELFGEVASDARVHVLPSGFSELRCRHRYSTRLEGDAMSVLLGAVSQACLRRALFSGRVAATEWHFSLTASYLENGDTRRPSIPVVLVTPDSVQGRRVTAVNVELDLVASEGAAWKSLSRRDVEAAGRALAQAEASLRELVRLGVEDVPARRHLERLADLRLAVERRVAELPALVVRRAKAEGARTSVSQVMRLPAFPKKKVEH</sequence>
<dbReference type="InterPro" id="IPR051266">
    <property type="entry name" value="CLCR"/>
</dbReference>
<feature type="domain" description="VWFA" evidence="1">
    <location>
        <begin position="46"/>
        <end position="223"/>
    </location>
</feature>
<evidence type="ECO:0000313" key="3">
    <source>
        <dbReference type="Proteomes" id="UP000032702"/>
    </source>
</evidence>
<dbReference type="PANTHER" id="PTHR10579">
    <property type="entry name" value="CALCIUM-ACTIVATED CHLORIDE CHANNEL REGULATOR"/>
    <property type="match status" value="1"/>
</dbReference>
<name>Q08MN0_STIAD</name>
<accession>Q08MN0</accession>
<dbReference type="PANTHER" id="PTHR10579:SF43">
    <property type="entry name" value="ZINC FINGER (C3HC4-TYPE RING FINGER) FAMILY PROTEIN"/>
    <property type="match status" value="1"/>
</dbReference>
<reference evidence="2 3" key="1">
    <citation type="submission" date="2006-04" db="EMBL/GenBank/DDBJ databases">
        <authorList>
            <person name="Nierman W.C."/>
        </authorList>
    </citation>
    <scope>NUCLEOTIDE SEQUENCE [LARGE SCALE GENOMIC DNA]</scope>
    <source>
        <strain evidence="2 3">DW4/3-1</strain>
    </source>
</reference>
<evidence type="ECO:0000313" key="2">
    <source>
        <dbReference type="EMBL" id="EAU61740.1"/>
    </source>
</evidence>
<organism evidence="2 3">
    <name type="scientific">Stigmatella aurantiaca (strain DW4/3-1)</name>
    <dbReference type="NCBI Taxonomy" id="378806"/>
    <lineage>
        <taxon>Bacteria</taxon>
        <taxon>Pseudomonadati</taxon>
        <taxon>Myxococcota</taxon>
        <taxon>Myxococcia</taxon>
        <taxon>Myxococcales</taxon>
        <taxon>Cystobacterineae</taxon>
        <taxon>Archangiaceae</taxon>
        <taxon>Stigmatella</taxon>
    </lineage>
</organism>
<dbReference type="AlphaFoldDB" id="Q08MN0"/>
<dbReference type="Proteomes" id="UP000032702">
    <property type="component" value="Unassembled WGS sequence"/>
</dbReference>
<dbReference type="InterPro" id="IPR036465">
    <property type="entry name" value="vWFA_dom_sf"/>
</dbReference>
<dbReference type="SUPFAM" id="SSF53300">
    <property type="entry name" value="vWA-like"/>
    <property type="match status" value="1"/>
</dbReference>
<comment type="caution">
    <text evidence="2">The sequence shown here is derived from an EMBL/GenBank/DDBJ whole genome shotgun (WGS) entry which is preliminary data.</text>
</comment>
<dbReference type="SMART" id="SM00327">
    <property type="entry name" value="VWA"/>
    <property type="match status" value="1"/>
</dbReference>
<protein>
    <submittedName>
        <fullName evidence="2">Hypothetical membrane associated protein</fullName>
    </submittedName>
</protein>
<gene>
    <name evidence="2" type="ORF">STIAU_3139</name>
</gene>
<dbReference type="PROSITE" id="PS50234">
    <property type="entry name" value="VWFA"/>
    <property type="match status" value="1"/>
</dbReference>